<dbReference type="EMBL" id="LAKD02000251">
    <property type="protein sequence ID" value="OPF65939.1"/>
    <property type="molecule type" value="Genomic_DNA"/>
</dbReference>
<dbReference type="GO" id="GO:0015074">
    <property type="term" value="P:DNA integration"/>
    <property type="evidence" value="ECO:0007669"/>
    <property type="project" value="InterPro"/>
</dbReference>
<dbReference type="Gene3D" id="1.10.150.130">
    <property type="match status" value="1"/>
</dbReference>
<keyword evidence="1 2" id="KW-0238">DNA-binding</keyword>
<dbReference type="InterPro" id="IPR010998">
    <property type="entry name" value="Integrase_recombinase_N"/>
</dbReference>
<protein>
    <recommendedName>
        <fullName evidence="3">Core-binding (CB) domain-containing protein</fullName>
    </recommendedName>
</protein>
<evidence type="ECO:0000313" key="5">
    <source>
        <dbReference type="Proteomes" id="UP000033615"/>
    </source>
</evidence>
<sequence length="157" mass="17550">MRSVTHRGRVYRRCGCRDAHRHQIGTRCPRLATDCEHGSWTFAVDLPSPDHHRTTIRRGGFPTQDTAQAALERILEGEAGGFNGDPNQTVADYLSAWLETKAYMLKPTTLARYRDYVTGDLIPALGPLKLDELGHRHIAGFVHTQLAAGRGQVTVYR</sequence>
<keyword evidence="5" id="KW-1185">Reference proteome</keyword>
<evidence type="ECO:0000259" key="3">
    <source>
        <dbReference type="PROSITE" id="PS51900"/>
    </source>
</evidence>
<dbReference type="InterPro" id="IPR011010">
    <property type="entry name" value="DNA_brk_join_enz"/>
</dbReference>
<proteinExistence type="predicted"/>
<comment type="caution">
    <text evidence="4">The sequence shown here is derived from an EMBL/GenBank/DDBJ whole genome shotgun (WGS) entry which is preliminary data.</text>
</comment>
<dbReference type="PROSITE" id="PS51900">
    <property type="entry name" value="CB"/>
    <property type="match status" value="1"/>
</dbReference>
<dbReference type="Pfam" id="PF14659">
    <property type="entry name" value="Phage_int_SAM_3"/>
    <property type="match status" value="1"/>
</dbReference>
<evidence type="ECO:0000256" key="1">
    <source>
        <dbReference type="ARBA" id="ARBA00023125"/>
    </source>
</evidence>
<dbReference type="InterPro" id="IPR004107">
    <property type="entry name" value="Integrase_SAM-like_N"/>
</dbReference>
<evidence type="ECO:0000313" key="4">
    <source>
        <dbReference type="EMBL" id="OPF65939.1"/>
    </source>
</evidence>
<gene>
    <name evidence="4" type="ORF">VT50_0237915</name>
</gene>
<name>A0A1V4CM21_9ACTN</name>
<dbReference type="AlphaFoldDB" id="A0A1V4CM21"/>
<dbReference type="InterPro" id="IPR044068">
    <property type="entry name" value="CB"/>
</dbReference>
<feature type="domain" description="Core-binding (CB)" evidence="3">
    <location>
        <begin position="88"/>
        <end position="157"/>
    </location>
</feature>
<dbReference type="SUPFAM" id="SSF56349">
    <property type="entry name" value="DNA breaking-rejoining enzymes"/>
    <property type="match status" value="1"/>
</dbReference>
<reference evidence="4" key="1">
    <citation type="submission" date="2016-12" db="EMBL/GenBank/DDBJ databases">
        <title>Genome sequence of Streptomyces antioxidans MUSC 164.</title>
        <authorList>
            <person name="Lee L.-H."/>
            <person name="Ser H.-L."/>
        </authorList>
    </citation>
    <scope>NUCLEOTIDE SEQUENCE [LARGE SCALE GENOMIC DNA]</scope>
    <source>
        <strain evidence="4">MUSC 164</strain>
    </source>
</reference>
<accession>A0A1V4CM21</accession>
<evidence type="ECO:0000256" key="2">
    <source>
        <dbReference type="PROSITE-ProRule" id="PRU01248"/>
    </source>
</evidence>
<dbReference type="Proteomes" id="UP000033615">
    <property type="component" value="Unassembled WGS sequence"/>
</dbReference>
<feature type="non-terminal residue" evidence="4">
    <location>
        <position position="157"/>
    </location>
</feature>
<organism evidence="4 5">
    <name type="scientific">Streptomyces antioxidans</name>
    <dbReference type="NCBI Taxonomy" id="1507734"/>
    <lineage>
        <taxon>Bacteria</taxon>
        <taxon>Bacillati</taxon>
        <taxon>Actinomycetota</taxon>
        <taxon>Actinomycetes</taxon>
        <taxon>Kitasatosporales</taxon>
        <taxon>Streptomycetaceae</taxon>
        <taxon>Streptomyces</taxon>
    </lineage>
</organism>
<dbReference type="GO" id="GO:0003677">
    <property type="term" value="F:DNA binding"/>
    <property type="evidence" value="ECO:0007669"/>
    <property type="project" value="UniProtKB-UniRule"/>
</dbReference>